<dbReference type="GO" id="GO:0008276">
    <property type="term" value="F:protein methyltransferase activity"/>
    <property type="evidence" value="ECO:0007669"/>
    <property type="project" value="TreeGrafter"/>
</dbReference>
<feature type="domain" description="DUF7059" evidence="6">
    <location>
        <begin position="16"/>
        <end position="91"/>
    </location>
</feature>
<dbReference type="AlphaFoldDB" id="A0A1H9RVA7"/>
<evidence type="ECO:0000313" key="8">
    <source>
        <dbReference type="EMBL" id="SER76770.1"/>
    </source>
</evidence>
<dbReference type="GO" id="GO:0035657">
    <property type="term" value="C:eRF1 methyltransferase complex"/>
    <property type="evidence" value="ECO:0007669"/>
    <property type="project" value="TreeGrafter"/>
</dbReference>
<keyword evidence="2 8" id="KW-0489">Methyltransferase</keyword>
<sequence>MATKTHVARLRDDLERAGYCEQAMRERLGPEGHAGLTRNCTVPGLSRLGADDDPLALLIKLFPLQQTVPRQALDDVLDVTALLEAGILGPARPSPSATEQLRALVDVRPIAFEDELGAWSGWVAADPVPGMDHTTTRTRPDYVLSVSPASISLAQLTIPDRLGSALDLGTGCGIQALHLARHCARVVATDLNPRAVRMAQLTAQLNRLDVDVRAGSLYEPVSDERFELIVSNPPYVMSPPVPEDSRLAYREAGFEGDGLVRAVVRGAVARLAPTGTLQVLANWAESPQRSWQERLAAWVPDTGYQLWVVQRERLDIYQYIELWLTDAGLDGDPSWARRYQEWLDYFESLDITGVGMGWIMLRNSGVGPTEVTIEQWPYQIASPVGPAVSRELRARRFLHEDAEELWARRFRISPEVIQESVSQPGAADPSHIVLRQRAGLQRAMQVDTALAGVLGACDGELTLGTILDAVARLLGEEASALRARLLPELRRALAQGYLLDPAA</sequence>
<dbReference type="Pfam" id="PF23186">
    <property type="entry name" value="DUF7059"/>
    <property type="match status" value="1"/>
</dbReference>
<dbReference type="Gene3D" id="3.40.50.150">
    <property type="entry name" value="Vaccinia Virus protein VP39"/>
    <property type="match status" value="1"/>
</dbReference>
<feature type="domain" description="DUF7782" evidence="7">
    <location>
        <begin position="396"/>
        <end position="499"/>
    </location>
</feature>
<proteinExistence type="inferred from homology"/>
<evidence type="ECO:0000256" key="4">
    <source>
        <dbReference type="ARBA" id="ARBA00022691"/>
    </source>
</evidence>
<dbReference type="InterPro" id="IPR056684">
    <property type="entry name" value="DUF7782"/>
</dbReference>
<dbReference type="GO" id="GO:0008170">
    <property type="term" value="F:N-methyltransferase activity"/>
    <property type="evidence" value="ECO:0007669"/>
    <property type="project" value="UniProtKB-ARBA"/>
</dbReference>
<dbReference type="InterPro" id="IPR007848">
    <property type="entry name" value="Small_mtfrase_dom"/>
</dbReference>
<feature type="domain" description="Methyltransferase small" evidence="5">
    <location>
        <begin position="161"/>
        <end position="282"/>
    </location>
</feature>
<dbReference type="SUPFAM" id="SSF53335">
    <property type="entry name" value="S-adenosyl-L-methionine-dependent methyltransferases"/>
    <property type="match status" value="1"/>
</dbReference>
<dbReference type="EMBL" id="FOGZ01000009">
    <property type="protein sequence ID" value="SER76770.1"/>
    <property type="molecule type" value="Genomic_DNA"/>
</dbReference>
<dbReference type="OrthoDB" id="129465at2"/>
<dbReference type="InterPro" id="IPR052190">
    <property type="entry name" value="Euk-Arch_PrmC-MTase"/>
</dbReference>
<evidence type="ECO:0000256" key="1">
    <source>
        <dbReference type="ARBA" id="ARBA00006149"/>
    </source>
</evidence>
<dbReference type="PANTHER" id="PTHR45875:SF1">
    <property type="entry name" value="METHYLTRANSFERASE N6AMT1"/>
    <property type="match status" value="1"/>
</dbReference>
<evidence type="ECO:0000259" key="7">
    <source>
        <dbReference type="Pfam" id="PF25004"/>
    </source>
</evidence>
<dbReference type="InterPro" id="IPR055487">
    <property type="entry name" value="DUF7059"/>
</dbReference>
<dbReference type="STRING" id="64702.SAMN05443377_10985"/>
<name>A0A1H9RVA7_9ACTN</name>
<dbReference type="PANTHER" id="PTHR45875">
    <property type="entry name" value="METHYLTRANSFERASE N6AMT1"/>
    <property type="match status" value="1"/>
</dbReference>
<dbReference type="PROSITE" id="PS00092">
    <property type="entry name" value="N6_MTASE"/>
    <property type="match status" value="1"/>
</dbReference>
<dbReference type="Pfam" id="PF25004">
    <property type="entry name" value="DUF7782"/>
    <property type="match status" value="1"/>
</dbReference>
<dbReference type="GO" id="GO:0008757">
    <property type="term" value="F:S-adenosylmethionine-dependent methyltransferase activity"/>
    <property type="evidence" value="ECO:0007669"/>
    <property type="project" value="TreeGrafter"/>
</dbReference>
<evidence type="ECO:0000313" key="9">
    <source>
        <dbReference type="Proteomes" id="UP000198815"/>
    </source>
</evidence>
<dbReference type="CDD" id="cd02440">
    <property type="entry name" value="AdoMet_MTases"/>
    <property type="match status" value="1"/>
</dbReference>
<reference evidence="8 9" key="1">
    <citation type="submission" date="2016-10" db="EMBL/GenBank/DDBJ databases">
        <authorList>
            <person name="de Groot N.N."/>
        </authorList>
    </citation>
    <scope>NUCLEOTIDE SEQUENCE [LARGE SCALE GENOMIC DNA]</scope>
    <source>
        <strain evidence="8 9">DSM 16859</strain>
    </source>
</reference>
<accession>A0A1H9RVA7</accession>
<protein>
    <submittedName>
        <fullName evidence="8">Methyltransferase small domain-containing protein</fullName>
    </submittedName>
</protein>
<dbReference type="GO" id="GO:0003676">
    <property type="term" value="F:nucleic acid binding"/>
    <property type="evidence" value="ECO:0007669"/>
    <property type="project" value="InterPro"/>
</dbReference>
<evidence type="ECO:0000256" key="2">
    <source>
        <dbReference type="ARBA" id="ARBA00022603"/>
    </source>
</evidence>
<dbReference type="Proteomes" id="UP000198815">
    <property type="component" value="Unassembled WGS sequence"/>
</dbReference>
<keyword evidence="9" id="KW-1185">Reference proteome</keyword>
<dbReference type="Pfam" id="PF05175">
    <property type="entry name" value="MTS"/>
    <property type="match status" value="1"/>
</dbReference>
<keyword evidence="3 8" id="KW-0808">Transferase</keyword>
<evidence type="ECO:0000259" key="6">
    <source>
        <dbReference type="Pfam" id="PF23186"/>
    </source>
</evidence>
<comment type="similarity">
    <text evidence="1">Belongs to the eukaryotic/archaeal PrmC-related family.</text>
</comment>
<dbReference type="InterPro" id="IPR002052">
    <property type="entry name" value="DNA_methylase_N6_adenine_CS"/>
</dbReference>
<dbReference type="RefSeq" id="WP_091969015.1">
    <property type="nucleotide sequence ID" value="NZ_FOGZ01000009.1"/>
</dbReference>
<dbReference type="GO" id="GO:0032259">
    <property type="term" value="P:methylation"/>
    <property type="evidence" value="ECO:0007669"/>
    <property type="project" value="UniProtKB-KW"/>
</dbReference>
<organism evidence="8 9">
    <name type="scientific">Propionibacterium cyclohexanicum</name>
    <dbReference type="NCBI Taxonomy" id="64702"/>
    <lineage>
        <taxon>Bacteria</taxon>
        <taxon>Bacillati</taxon>
        <taxon>Actinomycetota</taxon>
        <taxon>Actinomycetes</taxon>
        <taxon>Propionibacteriales</taxon>
        <taxon>Propionibacteriaceae</taxon>
        <taxon>Propionibacterium</taxon>
    </lineage>
</organism>
<dbReference type="InterPro" id="IPR029063">
    <property type="entry name" value="SAM-dependent_MTases_sf"/>
</dbReference>
<evidence type="ECO:0000259" key="5">
    <source>
        <dbReference type="Pfam" id="PF05175"/>
    </source>
</evidence>
<evidence type="ECO:0000256" key="3">
    <source>
        <dbReference type="ARBA" id="ARBA00022679"/>
    </source>
</evidence>
<gene>
    <name evidence="8" type="ORF">SAMN05443377_10985</name>
</gene>
<keyword evidence="4" id="KW-0949">S-adenosyl-L-methionine</keyword>